<accession>W7TS81</accession>
<reference evidence="3 4" key="1">
    <citation type="journal article" date="2014" name="Mol. Plant">
        <title>Chromosome Scale Genome Assembly and Transcriptome Profiling of Nannochloropsis gaditana in Nitrogen Depletion.</title>
        <authorList>
            <person name="Corteggiani Carpinelli E."/>
            <person name="Telatin A."/>
            <person name="Vitulo N."/>
            <person name="Forcato C."/>
            <person name="D'Angelo M."/>
            <person name="Schiavon R."/>
            <person name="Vezzi A."/>
            <person name="Giacometti G.M."/>
            <person name="Morosinotto T."/>
            <person name="Valle G."/>
        </authorList>
    </citation>
    <scope>NUCLEOTIDE SEQUENCE [LARGE SCALE GENOMIC DNA]</scope>
    <source>
        <strain evidence="3 4">B-31</strain>
    </source>
</reference>
<feature type="region of interest" description="Disordered" evidence="1">
    <location>
        <begin position="96"/>
        <end position="142"/>
    </location>
</feature>
<dbReference type="Pfam" id="PF10180">
    <property type="entry name" value="WKF"/>
    <property type="match status" value="1"/>
</dbReference>
<dbReference type="Proteomes" id="UP000019335">
    <property type="component" value="Chromosome 17"/>
</dbReference>
<organism evidence="3 4">
    <name type="scientific">Nannochloropsis gaditana</name>
    <dbReference type="NCBI Taxonomy" id="72520"/>
    <lineage>
        <taxon>Eukaryota</taxon>
        <taxon>Sar</taxon>
        <taxon>Stramenopiles</taxon>
        <taxon>Ochrophyta</taxon>
        <taxon>Eustigmatophyceae</taxon>
        <taxon>Eustigmatales</taxon>
        <taxon>Monodopsidaceae</taxon>
        <taxon>Nannochloropsis</taxon>
    </lineage>
</organism>
<evidence type="ECO:0000313" key="3">
    <source>
        <dbReference type="EMBL" id="EWM23371.1"/>
    </source>
</evidence>
<dbReference type="InterPro" id="IPR019327">
    <property type="entry name" value="WKF"/>
</dbReference>
<evidence type="ECO:0000256" key="1">
    <source>
        <dbReference type="SAM" id="MobiDB-lite"/>
    </source>
</evidence>
<name>W7TS81_9STRA</name>
<proteinExistence type="predicted"/>
<keyword evidence="4" id="KW-1185">Reference proteome</keyword>
<evidence type="ECO:0000259" key="2">
    <source>
        <dbReference type="Pfam" id="PF10180"/>
    </source>
</evidence>
<dbReference type="PANTHER" id="PTHR22306">
    <property type="entry name" value="CHROMOSOME 7 OPEN READING FRAME 50"/>
    <property type="match status" value="1"/>
</dbReference>
<feature type="domain" description="WKF" evidence="2">
    <location>
        <begin position="40"/>
        <end position="90"/>
    </location>
</feature>
<comment type="caution">
    <text evidence="3">The sequence shown here is derived from an EMBL/GenBank/DDBJ whole genome shotgun (WGS) entry which is preliminary data.</text>
</comment>
<protein>
    <recommendedName>
        <fullName evidence="2">WKF domain-containing protein</fullName>
    </recommendedName>
</protein>
<sequence>MVSDLIHAILDSIKSAYVHHRIIDHVKQFFCVRAQDRGGEWRFQTKRQVWILKHLYSQNVIDKTFFKKLVLPYISTLHGGAKERVLTEAQGYLQREAGPVRSDLESEEDKEGRGEGGEKGSDRRDSRGMTEVGESTNRVRRKRAKKIVAALADAEGAKDEESTK</sequence>
<dbReference type="AlphaFoldDB" id="W7TS81"/>
<dbReference type="PANTHER" id="PTHR22306:SF2">
    <property type="entry name" value="CHROMOSOME 7 OPEN READING FRAME 50"/>
    <property type="match status" value="1"/>
</dbReference>
<dbReference type="OrthoDB" id="10261563at2759"/>
<evidence type="ECO:0000313" key="4">
    <source>
        <dbReference type="Proteomes" id="UP000019335"/>
    </source>
</evidence>
<feature type="compositionally biased region" description="Basic and acidic residues" evidence="1">
    <location>
        <begin position="110"/>
        <end position="128"/>
    </location>
</feature>
<gene>
    <name evidence="3" type="ORF">Naga_100057g12</name>
</gene>
<dbReference type="EMBL" id="AZIL01001689">
    <property type="protein sequence ID" value="EWM23371.1"/>
    <property type="molecule type" value="Genomic_DNA"/>
</dbReference>